<reference evidence="3" key="1">
    <citation type="submission" date="2015-11" db="EMBL/GenBank/DDBJ databases">
        <title>De novo transcriptome assembly of four potential Pierce s Disease insect vectors from Arizona vineyards.</title>
        <authorList>
            <person name="Tassone E.E."/>
        </authorList>
    </citation>
    <scope>NUCLEOTIDE SEQUENCE</scope>
</reference>
<keyword evidence="2" id="KW-1133">Transmembrane helix</keyword>
<dbReference type="AlphaFoldDB" id="A0A1B6IIV0"/>
<gene>
    <name evidence="3" type="ORF">g.36883</name>
</gene>
<accession>A0A1B6IIV0</accession>
<organism evidence="3">
    <name type="scientific">Homalodisca liturata</name>
    <dbReference type="NCBI Taxonomy" id="320908"/>
    <lineage>
        <taxon>Eukaryota</taxon>
        <taxon>Metazoa</taxon>
        <taxon>Ecdysozoa</taxon>
        <taxon>Arthropoda</taxon>
        <taxon>Hexapoda</taxon>
        <taxon>Insecta</taxon>
        <taxon>Pterygota</taxon>
        <taxon>Neoptera</taxon>
        <taxon>Paraneoptera</taxon>
        <taxon>Hemiptera</taxon>
        <taxon>Auchenorrhyncha</taxon>
        <taxon>Membracoidea</taxon>
        <taxon>Cicadellidae</taxon>
        <taxon>Cicadellinae</taxon>
        <taxon>Proconiini</taxon>
        <taxon>Homalodisca</taxon>
    </lineage>
</organism>
<proteinExistence type="predicted"/>
<feature type="compositionally biased region" description="Low complexity" evidence="1">
    <location>
        <begin position="107"/>
        <end position="160"/>
    </location>
</feature>
<feature type="non-terminal residue" evidence="3">
    <location>
        <position position="169"/>
    </location>
</feature>
<feature type="region of interest" description="Disordered" evidence="1">
    <location>
        <begin position="103"/>
        <end position="169"/>
    </location>
</feature>
<feature type="transmembrane region" description="Helical" evidence="2">
    <location>
        <begin position="69"/>
        <end position="91"/>
    </location>
</feature>
<feature type="non-terminal residue" evidence="3">
    <location>
        <position position="1"/>
    </location>
</feature>
<sequence length="169" mass="18407">THIISSGDHIMRPLFNRPPFVAHRGPALQILLNTNFNMPESASEYVSLDESNQQSCFANIMGHPRERKMFIVIVILSVAVAVLMSTTVYYAKHDCPVDPVHPTTVIPPTSTHVYPTTTSPTTKSPTTKSPTTKSPTTTSTTTTAPQPTTQPSTSSTELPTRSTHPPTRP</sequence>
<evidence type="ECO:0000313" key="3">
    <source>
        <dbReference type="EMBL" id="JAS86840.1"/>
    </source>
</evidence>
<keyword evidence="2" id="KW-0472">Membrane</keyword>
<dbReference type="EMBL" id="GECU01020866">
    <property type="protein sequence ID" value="JAS86840.1"/>
    <property type="molecule type" value="Transcribed_RNA"/>
</dbReference>
<name>A0A1B6IIV0_9HEMI</name>
<keyword evidence="2" id="KW-0812">Transmembrane</keyword>
<evidence type="ECO:0000256" key="1">
    <source>
        <dbReference type="SAM" id="MobiDB-lite"/>
    </source>
</evidence>
<protein>
    <submittedName>
        <fullName evidence="3">Uncharacterized protein</fullName>
    </submittedName>
</protein>
<evidence type="ECO:0000256" key="2">
    <source>
        <dbReference type="SAM" id="Phobius"/>
    </source>
</evidence>